<protein>
    <recommendedName>
        <fullName evidence="3 9">NADH-ubiquinone oxidoreductase chain 4L</fullName>
        <ecNumber evidence="9">7.1.1.2</ecNumber>
    </recommendedName>
</protein>
<keyword evidence="7 9" id="KW-0472">Membrane</keyword>
<evidence type="ECO:0000256" key="1">
    <source>
        <dbReference type="ARBA" id="ARBA00004141"/>
    </source>
</evidence>
<comment type="catalytic activity">
    <reaction evidence="8 9">
        <text>a ubiquinone + NADH + 5 H(+)(in) = a ubiquinol + NAD(+) + 4 H(+)(out)</text>
        <dbReference type="Rhea" id="RHEA:29091"/>
        <dbReference type="Rhea" id="RHEA-COMP:9565"/>
        <dbReference type="Rhea" id="RHEA-COMP:9566"/>
        <dbReference type="ChEBI" id="CHEBI:15378"/>
        <dbReference type="ChEBI" id="CHEBI:16389"/>
        <dbReference type="ChEBI" id="CHEBI:17976"/>
        <dbReference type="ChEBI" id="CHEBI:57540"/>
        <dbReference type="ChEBI" id="CHEBI:57945"/>
        <dbReference type="EC" id="7.1.1.2"/>
    </reaction>
</comment>
<evidence type="ECO:0000256" key="6">
    <source>
        <dbReference type="ARBA" id="ARBA00022989"/>
    </source>
</evidence>
<dbReference type="Pfam" id="PF00420">
    <property type="entry name" value="Oxidored_q2"/>
    <property type="match status" value="1"/>
</dbReference>
<dbReference type="GO" id="GO:0008137">
    <property type="term" value="F:NADH dehydrogenase (ubiquinone) activity"/>
    <property type="evidence" value="ECO:0007669"/>
    <property type="project" value="UniProtKB-EC"/>
</dbReference>
<evidence type="ECO:0000256" key="3">
    <source>
        <dbReference type="ARBA" id="ARBA00016612"/>
    </source>
</evidence>
<evidence type="ECO:0000256" key="2">
    <source>
        <dbReference type="ARBA" id="ARBA00010519"/>
    </source>
</evidence>
<comment type="similarity">
    <text evidence="2 9">Belongs to the complex I subunit 4L family.</text>
</comment>
<gene>
    <name evidence="10" type="primary">nad4L</name>
</gene>
<dbReference type="Gene3D" id="1.10.287.3510">
    <property type="match status" value="1"/>
</dbReference>
<dbReference type="InterPro" id="IPR001133">
    <property type="entry name" value="NADH_UbQ_OxRdtase_chain4L/K"/>
</dbReference>
<feature type="transmembrane region" description="Helical" evidence="9">
    <location>
        <begin position="6"/>
        <end position="25"/>
    </location>
</feature>
<keyword evidence="4 9" id="KW-0813">Transport</keyword>
<accession>A0A890JHN4</accession>
<comment type="function">
    <text evidence="9">Core subunit of the mitochondrial membrane respiratory chain NADH dehydrogenase (Complex I) which catalyzes electron transfer from NADH through the respiratory chain, using ubiquinone as an electron acceptor.</text>
</comment>
<keyword evidence="9" id="KW-0999">Mitochondrion inner membrane</keyword>
<evidence type="ECO:0000256" key="4">
    <source>
        <dbReference type="ARBA" id="ARBA00022448"/>
    </source>
</evidence>
<sequence length="95" mass="10244">MLLEILTAYRIGAILFLIGILGFILNRQNILLLIISVEVTLLAISFIVICSAVFLDDSAAACFSLYILALAGSEAAIGLSLLVLYHKYRGSIVIT</sequence>
<dbReference type="GO" id="GO:0042773">
    <property type="term" value="P:ATP synthesis coupled electron transport"/>
    <property type="evidence" value="ECO:0007669"/>
    <property type="project" value="UniProtKB-UniRule"/>
</dbReference>
<evidence type="ECO:0000256" key="8">
    <source>
        <dbReference type="ARBA" id="ARBA00049551"/>
    </source>
</evidence>
<dbReference type="PANTHER" id="PTHR11434:SF16">
    <property type="entry name" value="NADH-UBIQUINONE OXIDOREDUCTASE CHAIN 4L"/>
    <property type="match status" value="1"/>
</dbReference>
<keyword evidence="9" id="KW-0679">Respiratory chain</keyword>
<keyword evidence="9" id="KW-0830">Ubiquinone</keyword>
<reference evidence="10" key="1">
    <citation type="journal article" date="2020" name="Mitochondrial DNA Part B Resour">
        <title>Mitochondrial genome characterization and phylogenetic analysis of Blastocladiella sp. (Blastocladiales: Blastocladiaceae).</title>
        <authorList>
            <person name="Wang X."/>
            <person name="Liu N."/>
        </authorList>
    </citation>
    <scope>NUCLEOTIDE SEQUENCE</scope>
</reference>
<feature type="transmembrane region" description="Helical" evidence="9">
    <location>
        <begin position="32"/>
        <end position="54"/>
    </location>
</feature>
<comment type="subcellular location">
    <subcellularLocation>
        <location evidence="1">Membrane</location>
        <topology evidence="1">Multi-pass membrane protein</topology>
    </subcellularLocation>
    <subcellularLocation>
        <location evidence="9">Mitochondrion inner membrane</location>
        <topology evidence="9">Multi-pass membrane protein</topology>
    </subcellularLocation>
</comment>
<dbReference type="EMBL" id="MN873040">
    <property type="protein sequence ID" value="QRH18108.1"/>
    <property type="molecule type" value="Genomic_DNA"/>
</dbReference>
<keyword evidence="9" id="KW-1278">Translocase</keyword>
<keyword evidence="6 9" id="KW-1133">Transmembrane helix</keyword>
<name>A0A890JHN4_9FUNG</name>
<dbReference type="InterPro" id="IPR039428">
    <property type="entry name" value="NUOK/Mnh_C1-like"/>
</dbReference>
<dbReference type="AlphaFoldDB" id="A0A890JHN4"/>
<keyword evidence="9" id="KW-0520">NAD</keyword>
<dbReference type="PANTHER" id="PTHR11434">
    <property type="entry name" value="NADH-UBIQUINONE OXIDOREDUCTASE SUBUNIT ND4L"/>
    <property type="match status" value="1"/>
</dbReference>
<evidence type="ECO:0000313" key="10">
    <source>
        <dbReference type="EMBL" id="QRH18108.1"/>
    </source>
</evidence>
<evidence type="ECO:0000256" key="5">
    <source>
        <dbReference type="ARBA" id="ARBA00022692"/>
    </source>
</evidence>
<dbReference type="GO" id="GO:0005743">
    <property type="term" value="C:mitochondrial inner membrane"/>
    <property type="evidence" value="ECO:0007669"/>
    <property type="project" value="UniProtKB-SubCell"/>
</dbReference>
<evidence type="ECO:0000256" key="7">
    <source>
        <dbReference type="ARBA" id="ARBA00023136"/>
    </source>
</evidence>
<organism evidence="10">
    <name type="scientific">Blastocladiella sp</name>
    <dbReference type="NCBI Taxonomy" id="2169676"/>
    <lineage>
        <taxon>Eukaryota</taxon>
        <taxon>Fungi</taxon>
        <taxon>Fungi incertae sedis</taxon>
        <taxon>Blastocladiomycota</taxon>
        <taxon>Blastocladiomycetes</taxon>
        <taxon>Blastocladiales</taxon>
        <taxon>Blastocladiaceae</taxon>
        <taxon>Blastocladiella</taxon>
    </lineage>
</organism>
<keyword evidence="9 10" id="KW-0496">Mitochondrion</keyword>
<keyword evidence="9" id="KW-0249">Electron transport</keyword>
<proteinExistence type="inferred from homology"/>
<dbReference type="GO" id="GO:0016651">
    <property type="term" value="F:oxidoreductase activity, acting on NAD(P)H"/>
    <property type="evidence" value="ECO:0007669"/>
    <property type="project" value="InterPro"/>
</dbReference>
<evidence type="ECO:0000256" key="9">
    <source>
        <dbReference type="RuleBase" id="RU004419"/>
    </source>
</evidence>
<feature type="transmembrane region" description="Helical" evidence="9">
    <location>
        <begin position="66"/>
        <end position="85"/>
    </location>
</feature>
<keyword evidence="5 9" id="KW-0812">Transmembrane</keyword>
<geneLocation type="mitochondrion" evidence="10"/>
<dbReference type="GO" id="GO:0030964">
    <property type="term" value="C:NADH dehydrogenase complex"/>
    <property type="evidence" value="ECO:0007669"/>
    <property type="project" value="TreeGrafter"/>
</dbReference>
<dbReference type="EC" id="7.1.1.2" evidence="9"/>